<dbReference type="PRINTS" id="PR00111">
    <property type="entry name" value="ABHYDROLASE"/>
</dbReference>
<dbReference type="HOGENOM" id="CLU_020336_12_3_2"/>
<feature type="domain" description="AB hydrolase-1" evidence="2">
    <location>
        <begin position="23"/>
        <end position="261"/>
    </location>
</feature>
<dbReference type="EMBL" id="CP007536">
    <property type="protein sequence ID" value="AIC15036.1"/>
    <property type="molecule type" value="Genomic_DNA"/>
</dbReference>
<dbReference type="GeneID" id="74946083"/>
<dbReference type="SUPFAM" id="SSF53474">
    <property type="entry name" value="alpha/beta-Hydrolases"/>
    <property type="match status" value="1"/>
</dbReference>
<dbReference type="GO" id="GO:0016787">
    <property type="term" value="F:hydrolase activity"/>
    <property type="evidence" value="ECO:0007669"/>
    <property type="project" value="UniProtKB-KW"/>
</dbReference>
<dbReference type="InterPro" id="IPR029058">
    <property type="entry name" value="AB_hydrolase_fold"/>
</dbReference>
<evidence type="ECO:0000256" key="1">
    <source>
        <dbReference type="ARBA" id="ARBA00022801"/>
    </source>
</evidence>
<dbReference type="RefSeq" id="WP_075054132.1">
    <property type="nucleotide sequence ID" value="NZ_CP007536.1"/>
</dbReference>
<dbReference type="AlphaFoldDB" id="A0A060HN94"/>
<dbReference type="PANTHER" id="PTHR43798">
    <property type="entry name" value="MONOACYLGLYCEROL LIPASE"/>
    <property type="match status" value="1"/>
</dbReference>
<proteinExistence type="predicted"/>
<dbReference type="PRINTS" id="PR00412">
    <property type="entry name" value="EPOXHYDRLASE"/>
</dbReference>
<name>A0A060HN94_9ARCH</name>
<evidence type="ECO:0000259" key="2">
    <source>
        <dbReference type="Pfam" id="PF00561"/>
    </source>
</evidence>
<sequence length="282" mass="32036">MSLVKVNDEVSLYVEDTAKRSGKPVMFIHGWPLSHEMFEYQFMHLHKKGHRCIGVDLRGFGRSDKPWSGYSYETFADDIEDLMTALDLRGVTLVGFSMGGAIAMHYAAKYSSSDRISKVVFMGAAAPCFTKREGFPYGMNKSDCDGLIAQSLDDRAKMVSDFGKIFFRSKDSQSREIMDWLFAINMQASPYATVKCLEELRDADLRDDMRKISERKLPVAIFHGIKDKICPFDFAKMMNKGIEGSRLVKFDNSGHGLNIEEKEKANEELTKFVELEIPEQQT</sequence>
<gene>
    <name evidence="3" type="primary">yisY</name>
    <name evidence="3" type="ORF">NVIE_008190</name>
</gene>
<dbReference type="OrthoDB" id="111592at2157"/>
<evidence type="ECO:0000313" key="3">
    <source>
        <dbReference type="EMBL" id="AIC15036.1"/>
    </source>
</evidence>
<dbReference type="STRING" id="926571.NVIE_008190"/>
<dbReference type="GO" id="GO:0016020">
    <property type="term" value="C:membrane"/>
    <property type="evidence" value="ECO:0007669"/>
    <property type="project" value="TreeGrafter"/>
</dbReference>
<organism evidence="3 4">
    <name type="scientific">Nitrososphaera viennensis EN76</name>
    <dbReference type="NCBI Taxonomy" id="926571"/>
    <lineage>
        <taxon>Archaea</taxon>
        <taxon>Nitrososphaerota</taxon>
        <taxon>Nitrososphaeria</taxon>
        <taxon>Nitrososphaerales</taxon>
        <taxon>Nitrososphaeraceae</taxon>
        <taxon>Nitrososphaera</taxon>
    </lineage>
</organism>
<reference evidence="3 4" key="1">
    <citation type="journal article" date="2014" name="Int. J. Syst. Evol. Microbiol.">
        <title>Nitrososphaera viennensis gen. nov., sp. nov., an aerobic and mesophilic, ammonia-oxidizing archaeon from soil and a member of the archaeal phylum Thaumarchaeota.</title>
        <authorList>
            <person name="Stieglmeier M."/>
            <person name="Klingl A."/>
            <person name="Alves R.J."/>
            <person name="Rittmann S.K."/>
            <person name="Melcher M."/>
            <person name="Leisch N."/>
            <person name="Schleper C."/>
        </authorList>
    </citation>
    <scope>NUCLEOTIDE SEQUENCE [LARGE SCALE GENOMIC DNA]</scope>
    <source>
        <strain evidence="3">EN76</strain>
    </source>
</reference>
<dbReference type="InterPro" id="IPR000073">
    <property type="entry name" value="AB_hydrolase_1"/>
</dbReference>
<dbReference type="KEGG" id="nvn:NVIE_008190"/>
<dbReference type="InterPro" id="IPR050266">
    <property type="entry name" value="AB_hydrolase_sf"/>
</dbReference>
<protein>
    <submittedName>
        <fullName evidence="3">Alpha/beta hydrolase fold protein</fullName>
        <ecNumber evidence="3">3.-.-.-</ecNumber>
    </submittedName>
</protein>
<dbReference type="Pfam" id="PF00561">
    <property type="entry name" value="Abhydrolase_1"/>
    <property type="match status" value="1"/>
</dbReference>
<dbReference type="Gene3D" id="3.40.50.1820">
    <property type="entry name" value="alpha/beta hydrolase"/>
    <property type="match status" value="1"/>
</dbReference>
<dbReference type="EC" id="3.-.-.-" evidence="3"/>
<accession>A0A060HN94</accession>
<dbReference type="InterPro" id="IPR000639">
    <property type="entry name" value="Epox_hydrolase-like"/>
</dbReference>
<evidence type="ECO:0000313" key="4">
    <source>
        <dbReference type="Proteomes" id="UP000027093"/>
    </source>
</evidence>
<dbReference type="PANTHER" id="PTHR43798:SF31">
    <property type="entry name" value="AB HYDROLASE SUPERFAMILY PROTEIN YCLE"/>
    <property type="match status" value="1"/>
</dbReference>
<keyword evidence="4" id="KW-1185">Reference proteome</keyword>
<keyword evidence="1 3" id="KW-0378">Hydrolase</keyword>
<dbReference type="Proteomes" id="UP000027093">
    <property type="component" value="Chromosome"/>
</dbReference>